<dbReference type="GO" id="GO:0016903">
    <property type="term" value="F:oxidoreductase activity, acting on the aldehyde or oxo group of donors"/>
    <property type="evidence" value="ECO:0007669"/>
    <property type="project" value="InterPro"/>
</dbReference>
<evidence type="ECO:0000256" key="1">
    <source>
        <dbReference type="ARBA" id="ARBA00023002"/>
    </source>
</evidence>
<dbReference type="PANTHER" id="PTHR43854:SF1">
    <property type="entry name" value="INDOLEPYRUVATE OXIDOREDUCTASE SUBUNIT IORB"/>
    <property type="match status" value="1"/>
</dbReference>
<dbReference type="Proteomes" id="UP000294902">
    <property type="component" value="Unassembled WGS sequence"/>
</dbReference>
<protein>
    <submittedName>
        <fullName evidence="3">Indolepyruvate ferredoxin oxidoreductase beta subunit</fullName>
    </submittedName>
</protein>
<keyword evidence="4" id="KW-1185">Reference proteome</keyword>
<comment type="caution">
    <text evidence="3">The sequence shown here is derived from an EMBL/GenBank/DDBJ whole genome shotgun (WGS) entry which is preliminary data.</text>
</comment>
<accession>A0A4R3MSZ4</accession>
<sequence length="200" mass="21962">MSKVNMLIVGVGGQGSLLTSRIVGNLALEEGYDVKLSEVHGMAQRGGSVVTHIRYGEKVNAPIVEVGDADIIVSFEKLEALRYVHYLKEDGVLIVNSQEIDPMSVIVGLDKYPDNIIDQLEEGVKNLIVMNALDEARGIGNIKVVNTILLGALSKYLEFDKEKWIEAIKKTVPEKTVDINLKAFNRGLEISLSDVEELIS</sequence>
<dbReference type="RefSeq" id="WP_132249214.1">
    <property type="nucleotide sequence ID" value="NZ_SMAL01000001.1"/>
</dbReference>
<evidence type="ECO:0000313" key="4">
    <source>
        <dbReference type="Proteomes" id="UP000294902"/>
    </source>
</evidence>
<dbReference type="Pfam" id="PF01558">
    <property type="entry name" value="POR"/>
    <property type="match status" value="1"/>
</dbReference>
<dbReference type="NCBIfam" id="NF005325">
    <property type="entry name" value="PRK06853.1-5"/>
    <property type="match status" value="1"/>
</dbReference>
<dbReference type="InterPro" id="IPR002869">
    <property type="entry name" value="Pyrv_flavodox_OxRed_cen"/>
</dbReference>
<keyword evidence="3" id="KW-0670">Pyruvate</keyword>
<keyword evidence="1" id="KW-0560">Oxidoreductase</keyword>
<organism evidence="3 4">
    <name type="scientific">Natranaerovirga pectinivora</name>
    <dbReference type="NCBI Taxonomy" id="682400"/>
    <lineage>
        <taxon>Bacteria</taxon>
        <taxon>Bacillati</taxon>
        <taxon>Bacillota</taxon>
        <taxon>Clostridia</taxon>
        <taxon>Lachnospirales</taxon>
        <taxon>Natranaerovirgaceae</taxon>
        <taxon>Natranaerovirga</taxon>
    </lineage>
</organism>
<feature type="domain" description="Pyruvate/ketoisovalerate oxidoreductase catalytic" evidence="2">
    <location>
        <begin position="12"/>
        <end position="189"/>
    </location>
</feature>
<evidence type="ECO:0000259" key="2">
    <source>
        <dbReference type="Pfam" id="PF01558"/>
    </source>
</evidence>
<dbReference type="Gene3D" id="3.40.920.10">
    <property type="entry name" value="Pyruvate-ferredoxin oxidoreductase, PFOR, domain III"/>
    <property type="match status" value="1"/>
</dbReference>
<reference evidence="3 4" key="1">
    <citation type="submission" date="2019-03" db="EMBL/GenBank/DDBJ databases">
        <title>Genomic Encyclopedia of Type Strains, Phase IV (KMG-IV): sequencing the most valuable type-strain genomes for metagenomic binning, comparative biology and taxonomic classification.</title>
        <authorList>
            <person name="Goeker M."/>
        </authorList>
    </citation>
    <scope>NUCLEOTIDE SEQUENCE [LARGE SCALE GENOMIC DNA]</scope>
    <source>
        <strain evidence="3 4">DSM 24629</strain>
    </source>
</reference>
<dbReference type="InterPro" id="IPR052198">
    <property type="entry name" value="IorB_Oxidoreductase"/>
</dbReference>
<dbReference type="InterPro" id="IPR019752">
    <property type="entry name" value="Pyrv/ketoisovalerate_OxRed_cat"/>
</dbReference>
<gene>
    <name evidence="3" type="ORF">EDC18_101126</name>
</gene>
<dbReference type="EMBL" id="SMAL01000001">
    <property type="protein sequence ID" value="TCT16830.1"/>
    <property type="molecule type" value="Genomic_DNA"/>
</dbReference>
<name>A0A4R3MSZ4_9FIRM</name>
<dbReference type="SUPFAM" id="SSF53323">
    <property type="entry name" value="Pyruvate-ferredoxin oxidoreductase, PFOR, domain III"/>
    <property type="match status" value="1"/>
</dbReference>
<dbReference type="PANTHER" id="PTHR43854">
    <property type="entry name" value="INDOLEPYRUVATE OXIDOREDUCTASE SUBUNIT IORB"/>
    <property type="match status" value="1"/>
</dbReference>
<dbReference type="OrthoDB" id="9789125at2"/>
<evidence type="ECO:0000313" key="3">
    <source>
        <dbReference type="EMBL" id="TCT16830.1"/>
    </source>
</evidence>
<dbReference type="NCBIfam" id="NF005322">
    <property type="entry name" value="PRK06853.1-2"/>
    <property type="match status" value="1"/>
</dbReference>
<dbReference type="AlphaFoldDB" id="A0A4R3MSZ4"/>
<proteinExistence type="predicted"/>